<accession>A0ABQ5GIU1</accession>
<keyword evidence="2" id="KW-1185">Reference proteome</keyword>
<dbReference type="Proteomes" id="UP001151760">
    <property type="component" value="Unassembled WGS sequence"/>
</dbReference>
<evidence type="ECO:0008006" key="3">
    <source>
        <dbReference type="Google" id="ProtNLM"/>
    </source>
</evidence>
<protein>
    <recommendedName>
        <fullName evidence="3">GAG-pre-integrase domain-containing protein</fullName>
    </recommendedName>
</protein>
<proteinExistence type="predicted"/>
<dbReference type="EMBL" id="BQNB010018547">
    <property type="protein sequence ID" value="GJT75620.1"/>
    <property type="molecule type" value="Genomic_DNA"/>
</dbReference>
<dbReference type="PANTHER" id="PTHR34222">
    <property type="entry name" value="GAG_PRE-INTEGRS DOMAIN-CONTAINING PROTEIN"/>
    <property type="match status" value="1"/>
</dbReference>
<dbReference type="PANTHER" id="PTHR34222:SF99">
    <property type="entry name" value="PROTEIN, PUTATIVE-RELATED"/>
    <property type="match status" value="1"/>
</dbReference>
<gene>
    <name evidence="1" type="ORF">Tco_1042345</name>
</gene>
<evidence type="ECO:0000313" key="2">
    <source>
        <dbReference type="Proteomes" id="UP001151760"/>
    </source>
</evidence>
<name>A0ABQ5GIU1_9ASTR</name>
<reference evidence="1" key="2">
    <citation type="submission" date="2022-01" db="EMBL/GenBank/DDBJ databases">
        <authorList>
            <person name="Yamashiro T."/>
            <person name="Shiraishi A."/>
            <person name="Satake H."/>
            <person name="Nakayama K."/>
        </authorList>
    </citation>
    <scope>NUCLEOTIDE SEQUENCE</scope>
</reference>
<evidence type="ECO:0000313" key="1">
    <source>
        <dbReference type="EMBL" id="GJT75620.1"/>
    </source>
</evidence>
<sequence length="223" mass="25101">MKLMQFLMGLDDSYQPIRSAILTMDHLLDEKDAYNTISREESYKRIPQSSSVSEAKINATSIATKKLLSLINDSGSSANQHLSVSTVGMFNVVDIYSLKINLCHPNRTLATIIHVGNLELTNNVVLYDVFIVPGYCVSMLSDNKLIRDSKILVGFDEEKCYIQYLTKKKTLGTSSESRGLYLFDVEPNFSLDKCNLVMSFNVSKLLWHSKLSHPIDQVLSTLH</sequence>
<organism evidence="1 2">
    <name type="scientific">Tanacetum coccineum</name>
    <dbReference type="NCBI Taxonomy" id="301880"/>
    <lineage>
        <taxon>Eukaryota</taxon>
        <taxon>Viridiplantae</taxon>
        <taxon>Streptophyta</taxon>
        <taxon>Embryophyta</taxon>
        <taxon>Tracheophyta</taxon>
        <taxon>Spermatophyta</taxon>
        <taxon>Magnoliopsida</taxon>
        <taxon>eudicotyledons</taxon>
        <taxon>Gunneridae</taxon>
        <taxon>Pentapetalae</taxon>
        <taxon>asterids</taxon>
        <taxon>campanulids</taxon>
        <taxon>Asterales</taxon>
        <taxon>Asteraceae</taxon>
        <taxon>Asteroideae</taxon>
        <taxon>Anthemideae</taxon>
        <taxon>Anthemidinae</taxon>
        <taxon>Tanacetum</taxon>
    </lineage>
</organism>
<reference evidence="1" key="1">
    <citation type="journal article" date="2022" name="Int. J. Mol. Sci.">
        <title>Draft Genome of Tanacetum Coccineum: Genomic Comparison of Closely Related Tanacetum-Family Plants.</title>
        <authorList>
            <person name="Yamashiro T."/>
            <person name="Shiraishi A."/>
            <person name="Nakayama K."/>
            <person name="Satake H."/>
        </authorList>
    </citation>
    <scope>NUCLEOTIDE SEQUENCE</scope>
</reference>
<comment type="caution">
    <text evidence="1">The sequence shown here is derived from an EMBL/GenBank/DDBJ whole genome shotgun (WGS) entry which is preliminary data.</text>
</comment>